<dbReference type="Proteomes" id="UP000619536">
    <property type="component" value="Unassembled WGS sequence"/>
</dbReference>
<dbReference type="InterPro" id="IPR023365">
    <property type="entry name" value="Sortase_dom-sf"/>
</dbReference>
<protein>
    <submittedName>
        <fullName evidence="4">Class C sortase</fullName>
    </submittedName>
</protein>
<keyword evidence="3" id="KW-1133">Transmembrane helix</keyword>
<comment type="caution">
    <text evidence="4">The sequence shown here is derived from an EMBL/GenBank/DDBJ whole genome shotgun (WGS) entry which is preliminary data.</text>
</comment>
<dbReference type="NCBIfam" id="TIGR01076">
    <property type="entry name" value="sortase_fam"/>
    <property type="match status" value="1"/>
</dbReference>
<proteinExistence type="predicted"/>
<keyword evidence="3" id="KW-0812">Transmembrane</keyword>
<evidence type="ECO:0000256" key="2">
    <source>
        <dbReference type="PIRSR" id="PIRSR605754-1"/>
    </source>
</evidence>
<dbReference type="CDD" id="cd05827">
    <property type="entry name" value="Sortase_C"/>
    <property type="match status" value="1"/>
</dbReference>
<dbReference type="GO" id="GO:0016787">
    <property type="term" value="F:hydrolase activity"/>
    <property type="evidence" value="ECO:0007669"/>
    <property type="project" value="UniProtKB-KW"/>
</dbReference>
<dbReference type="Gene3D" id="2.40.260.10">
    <property type="entry name" value="Sortase"/>
    <property type="match status" value="1"/>
</dbReference>
<evidence type="ECO:0000256" key="1">
    <source>
        <dbReference type="ARBA" id="ARBA00022801"/>
    </source>
</evidence>
<dbReference type="AlphaFoldDB" id="A0A8J3AMR1"/>
<feature type="active site" description="Acyl-thioester intermediate" evidence="2">
    <location>
        <position position="247"/>
    </location>
</feature>
<feature type="transmembrane region" description="Helical" evidence="3">
    <location>
        <begin position="283"/>
        <end position="302"/>
    </location>
</feature>
<accession>A0A8J3AMR1</accession>
<feature type="active site" description="Acyl-thioester intermediate" evidence="2">
    <location>
        <position position="184"/>
    </location>
</feature>
<keyword evidence="1" id="KW-0378">Hydrolase</keyword>
<keyword evidence="5" id="KW-1185">Reference proteome</keyword>
<dbReference type="InterPro" id="IPR005754">
    <property type="entry name" value="Sortase"/>
</dbReference>
<sequence>MSEPDPESRSRALRRAQRQARIFTALTVVLAIIGISAICYPFVLQTIDSFRQASRSQQINQQVSHWPTAQVRAALQAAHDYNAQLAQQGQAVIGENVDPFTSQAGQSTTKPDEDLASSKDAAYMSLLNESYDGIMGSVEIPKISLNLPIYHGTGTNALNRGAGHLYGTSLPVGGKNTHTVLSGHRGMVEALMFTRIDELQSGDNVYIHVLGTTLGYQIDSIRVILPTEGEQYLRVVPGQDRITLLTCTPYGVNTHRLLVSGHRVAIPSQAPYPQDAQQDMRMILVRIALLTVLGAAITCLIVRSLMRCKPRRSGTVQRMHHVQEC</sequence>
<gene>
    <name evidence="4" type="ORF">GCM10007377_16520</name>
</gene>
<dbReference type="RefSeq" id="WP_188355809.1">
    <property type="nucleotide sequence ID" value="NZ_BMDH01000007.1"/>
</dbReference>
<reference evidence="4" key="1">
    <citation type="journal article" date="2014" name="Int. J. Syst. Evol. Microbiol.">
        <title>Complete genome sequence of Corynebacterium casei LMG S-19264T (=DSM 44701T), isolated from a smear-ripened cheese.</title>
        <authorList>
            <consortium name="US DOE Joint Genome Institute (JGI-PGF)"/>
            <person name="Walter F."/>
            <person name="Albersmeier A."/>
            <person name="Kalinowski J."/>
            <person name="Ruckert C."/>
        </authorList>
    </citation>
    <scope>NUCLEOTIDE SEQUENCE</scope>
    <source>
        <strain evidence="4">CCM 8606</strain>
    </source>
</reference>
<name>A0A8J3AMR1_9BIFI</name>
<dbReference type="InterPro" id="IPR042002">
    <property type="entry name" value="Sortase_C"/>
</dbReference>
<evidence type="ECO:0000256" key="3">
    <source>
        <dbReference type="SAM" id="Phobius"/>
    </source>
</evidence>
<keyword evidence="3" id="KW-0472">Membrane</keyword>
<feature type="transmembrane region" description="Helical" evidence="3">
    <location>
        <begin position="20"/>
        <end position="43"/>
    </location>
</feature>
<organism evidence="4 5">
    <name type="scientific">Galliscardovia ingluviei</name>
    <dbReference type="NCBI Taxonomy" id="1769422"/>
    <lineage>
        <taxon>Bacteria</taxon>
        <taxon>Bacillati</taxon>
        <taxon>Actinomycetota</taxon>
        <taxon>Actinomycetes</taxon>
        <taxon>Bifidobacteriales</taxon>
        <taxon>Bifidobacteriaceae</taxon>
        <taxon>Galliscardovia</taxon>
    </lineage>
</organism>
<dbReference type="EMBL" id="BMDH01000007">
    <property type="protein sequence ID" value="GGI15564.1"/>
    <property type="molecule type" value="Genomic_DNA"/>
</dbReference>
<reference evidence="4" key="2">
    <citation type="submission" date="2020-09" db="EMBL/GenBank/DDBJ databases">
        <authorList>
            <person name="Sun Q."/>
            <person name="Sedlacek I."/>
        </authorList>
    </citation>
    <scope>NUCLEOTIDE SEQUENCE</scope>
    <source>
        <strain evidence="4">CCM 8606</strain>
    </source>
</reference>
<dbReference type="SUPFAM" id="SSF63817">
    <property type="entry name" value="Sortase"/>
    <property type="match status" value="1"/>
</dbReference>
<dbReference type="Pfam" id="PF04203">
    <property type="entry name" value="Sortase"/>
    <property type="match status" value="1"/>
</dbReference>
<evidence type="ECO:0000313" key="4">
    <source>
        <dbReference type="EMBL" id="GGI15564.1"/>
    </source>
</evidence>
<evidence type="ECO:0000313" key="5">
    <source>
        <dbReference type="Proteomes" id="UP000619536"/>
    </source>
</evidence>
<dbReference type="NCBIfam" id="NF033745">
    <property type="entry name" value="class_C_sortase"/>
    <property type="match status" value="1"/>
</dbReference>